<dbReference type="GO" id="GO:0004519">
    <property type="term" value="F:endonuclease activity"/>
    <property type="evidence" value="ECO:0007669"/>
    <property type="project" value="UniProtKB-KW"/>
</dbReference>
<sequence>MHHLVRPSTGQVIWFLADGLDAPMFSAILGAFAREVGAGPTKRVLVVLDGAGWHVAGTLEIPEGITLEFLPRYSPELQPAEHLWPLTNEPLANQHFNTLADLDDTLADHCCALADDPDRIRAATWFHWWPQFA</sequence>
<dbReference type="Gene3D" id="3.30.420.10">
    <property type="entry name" value="Ribonuclease H-like superfamily/Ribonuclease H"/>
    <property type="match status" value="1"/>
</dbReference>
<keyword evidence="2" id="KW-0255">Endonuclease</keyword>
<gene>
    <name evidence="2" type="ORF">FBZ83_105408</name>
</gene>
<evidence type="ECO:0000259" key="1">
    <source>
        <dbReference type="Pfam" id="PF13358"/>
    </source>
</evidence>
<comment type="caution">
    <text evidence="2">The sequence shown here is derived from an EMBL/GenBank/DDBJ whole genome shotgun (WGS) entry which is preliminary data.</text>
</comment>
<organism evidence="2 3">
    <name type="scientific">Azospirillum brasilense</name>
    <dbReference type="NCBI Taxonomy" id="192"/>
    <lineage>
        <taxon>Bacteria</taxon>
        <taxon>Pseudomonadati</taxon>
        <taxon>Pseudomonadota</taxon>
        <taxon>Alphaproteobacteria</taxon>
        <taxon>Rhodospirillales</taxon>
        <taxon>Azospirillaceae</taxon>
        <taxon>Azospirillum</taxon>
    </lineage>
</organism>
<accession>A0A560CI82</accession>
<dbReference type="AlphaFoldDB" id="A0A560CI82"/>
<dbReference type="Proteomes" id="UP000318529">
    <property type="component" value="Unassembled WGS sequence"/>
</dbReference>
<keyword evidence="2" id="KW-0378">Hydrolase</keyword>
<dbReference type="GO" id="GO:0003676">
    <property type="term" value="F:nucleic acid binding"/>
    <property type="evidence" value="ECO:0007669"/>
    <property type="project" value="InterPro"/>
</dbReference>
<reference evidence="2 3" key="1">
    <citation type="submission" date="2019-06" db="EMBL/GenBank/DDBJ databases">
        <title>Genomic Encyclopedia of Type Strains, Phase IV (KMG-V): Genome sequencing to study the core and pangenomes of soil and plant-associated prokaryotes.</title>
        <authorList>
            <person name="Whitman W."/>
        </authorList>
    </citation>
    <scope>NUCLEOTIDE SEQUENCE [LARGE SCALE GENOMIC DNA]</scope>
    <source>
        <strain evidence="2 3">BR 11650</strain>
    </source>
</reference>
<proteinExistence type="predicted"/>
<feature type="domain" description="Tc1-like transposase DDE" evidence="1">
    <location>
        <begin position="6"/>
        <end position="102"/>
    </location>
</feature>
<dbReference type="InterPro" id="IPR036397">
    <property type="entry name" value="RNaseH_sf"/>
</dbReference>
<evidence type="ECO:0000313" key="3">
    <source>
        <dbReference type="Proteomes" id="UP000318529"/>
    </source>
</evidence>
<dbReference type="InterPro" id="IPR038717">
    <property type="entry name" value="Tc1-like_DDE_dom"/>
</dbReference>
<keyword evidence="2" id="KW-0540">Nuclease</keyword>
<dbReference type="EMBL" id="VITH01000005">
    <property type="protein sequence ID" value="TWA84526.1"/>
    <property type="molecule type" value="Genomic_DNA"/>
</dbReference>
<name>A0A560CI82_AZOBR</name>
<protein>
    <submittedName>
        <fullName evidence="2">DDE superfamily endonuclease</fullName>
    </submittedName>
</protein>
<dbReference type="Pfam" id="PF13358">
    <property type="entry name" value="DDE_3"/>
    <property type="match status" value="1"/>
</dbReference>
<evidence type="ECO:0000313" key="2">
    <source>
        <dbReference type="EMBL" id="TWA84526.1"/>
    </source>
</evidence>